<gene>
    <name evidence="8" type="primary">msrQ</name>
    <name evidence="10" type="ordered locus">Asuc_1837</name>
</gene>
<dbReference type="AlphaFoldDB" id="A6VQE1"/>
<dbReference type="STRING" id="339671.Asuc_1837"/>
<keyword evidence="5 8" id="KW-1133">Transmembrane helix</keyword>
<keyword evidence="8" id="KW-0285">Flavoprotein</keyword>
<feature type="transmembrane region" description="Helical" evidence="8">
    <location>
        <begin position="169"/>
        <end position="187"/>
    </location>
</feature>
<keyword evidence="4 8" id="KW-0812">Transmembrane</keyword>
<keyword evidence="11" id="KW-1185">Reference proteome</keyword>
<comment type="subunit">
    <text evidence="8">Heterodimer of a catalytic subunit (MsrP) and a heme-binding subunit (MsrQ).</text>
</comment>
<keyword evidence="2 8" id="KW-0813">Transport</keyword>
<dbReference type="HAMAP" id="MF_01207">
    <property type="entry name" value="MsrQ"/>
    <property type="match status" value="1"/>
</dbReference>
<protein>
    <recommendedName>
        <fullName evidence="8">Protein-methionine-sulfoxide reductase heme-binding subunit MsrQ</fullName>
    </recommendedName>
    <alternativeName>
        <fullName evidence="8">Flavocytochrome MsrQ</fullName>
    </alternativeName>
</protein>
<dbReference type="PANTHER" id="PTHR36964">
    <property type="entry name" value="PROTEIN-METHIONINE-SULFOXIDE REDUCTASE HEME-BINDING SUBUNIT MSRQ"/>
    <property type="match status" value="1"/>
</dbReference>
<dbReference type="GO" id="GO:0046872">
    <property type="term" value="F:metal ion binding"/>
    <property type="evidence" value="ECO:0007669"/>
    <property type="project" value="UniProtKB-KW"/>
</dbReference>
<proteinExistence type="inferred from homology"/>
<keyword evidence="8" id="KW-0479">Metal-binding</keyword>
<evidence type="ECO:0000259" key="9">
    <source>
        <dbReference type="Pfam" id="PF01794"/>
    </source>
</evidence>
<dbReference type="KEGG" id="asu:Asuc_1837"/>
<keyword evidence="3 8" id="KW-0349">Heme</keyword>
<dbReference type="GO" id="GO:0016679">
    <property type="term" value="F:oxidoreductase activity, acting on diphenols and related substances as donors"/>
    <property type="evidence" value="ECO:0007669"/>
    <property type="project" value="TreeGrafter"/>
</dbReference>
<evidence type="ECO:0000256" key="6">
    <source>
        <dbReference type="ARBA" id="ARBA00023004"/>
    </source>
</evidence>
<comment type="caution">
    <text evidence="8">Lacks conserved residue(s) required for the propagation of feature annotation.</text>
</comment>
<evidence type="ECO:0000256" key="5">
    <source>
        <dbReference type="ARBA" id="ARBA00022989"/>
    </source>
</evidence>
<comment type="cofactor">
    <cofactor evidence="8">
        <name>FMN</name>
        <dbReference type="ChEBI" id="CHEBI:58210"/>
    </cofactor>
    <text evidence="8">Binds 1 FMN per subunit.</text>
</comment>
<comment type="cofactor">
    <cofactor evidence="8">
        <name>heme b</name>
        <dbReference type="ChEBI" id="CHEBI:60344"/>
    </cofactor>
    <text evidence="8">Binds 1 heme b (iron(II)-protoporphyrin IX) group per subunit.</text>
</comment>
<keyword evidence="8" id="KW-0997">Cell inner membrane</keyword>
<evidence type="ECO:0000256" key="4">
    <source>
        <dbReference type="ARBA" id="ARBA00022692"/>
    </source>
</evidence>
<comment type="function">
    <text evidence="8">Part of the MsrPQ system that repairs oxidized periplasmic proteins containing methionine sulfoxide residues (Met-O), using respiratory chain electrons. Thus protects these proteins from oxidative-stress damage caused by reactive species of oxygen and chlorine generated by the host defense mechanisms. MsrPQ is essential for the maintenance of envelope integrity under bleach stress, rescuing a wide series of structurally unrelated periplasmic proteins from methionine oxidation. MsrQ provides electrons for reduction to the reductase catalytic subunit MsrP, using the quinone pool of the respiratory chain.</text>
</comment>
<dbReference type="Proteomes" id="UP000001114">
    <property type="component" value="Chromosome"/>
</dbReference>
<feature type="domain" description="Ferric oxidoreductase" evidence="9">
    <location>
        <begin position="43"/>
        <end position="157"/>
    </location>
</feature>
<feature type="transmembrane region" description="Helical" evidence="8">
    <location>
        <begin position="147"/>
        <end position="163"/>
    </location>
</feature>
<keyword evidence="8" id="KW-0288">FMN</keyword>
<feature type="transmembrane region" description="Helical" evidence="8">
    <location>
        <begin position="42"/>
        <end position="64"/>
    </location>
</feature>
<dbReference type="PANTHER" id="PTHR36964:SF1">
    <property type="entry name" value="PROTEIN-METHIONINE-SULFOXIDE REDUCTASE HEME-BINDING SUBUNIT MSRQ"/>
    <property type="match status" value="1"/>
</dbReference>
<sequence>MLFFLRPLIHLLCLSPALWLSFVLYRDDASLGADPIKEIQHFLGFTAISILLAVFLLRSLIILWQQPSLAILHRPLGSWAIFYALLHLLSYLLLELGGDLPLFFHEISRRTYLILGLLSLLILCIVPISLIPFIHRILGKNWLTMHKLVYFSLIFAVIHYFLATKSIELMPVVYSILTAVLLITILYQKFRR</sequence>
<dbReference type="GO" id="GO:0005886">
    <property type="term" value="C:plasma membrane"/>
    <property type="evidence" value="ECO:0007669"/>
    <property type="project" value="UniProtKB-SubCell"/>
</dbReference>
<dbReference type="InterPro" id="IPR022837">
    <property type="entry name" value="MsrQ-like"/>
</dbReference>
<keyword evidence="6 8" id="KW-0408">Iron</keyword>
<organism evidence="10 11">
    <name type="scientific">Actinobacillus succinogenes (strain ATCC 55618 / DSM 22257 / CCUG 43843 / 130Z)</name>
    <dbReference type="NCBI Taxonomy" id="339671"/>
    <lineage>
        <taxon>Bacteria</taxon>
        <taxon>Pseudomonadati</taxon>
        <taxon>Pseudomonadota</taxon>
        <taxon>Gammaproteobacteria</taxon>
        <taxon>Pasteurellales</taxon>
        <taxon>Pasteurellaceae</taxon>
        <taxon>Actinobacillus</taxon>
    </lineage>
</organism>
<comment type="similarity">
    <text evidence="8">Belongs to the MsrQ family.</text>
</comment>
<dbReference type="HOGENOM" id="CLU_080662_1_0_6"/>
<accession>A6VQE1</accession>
<dbReference type="GO" id="GO:0020037">
    <property type="term" value="F:heme binding"/>
    <property type="evidence" value="ECO:0007669"/>
    <property type="project" value="UniProtKB-UniRule"/>
</dbReference>
<dbReference type="RefSeq" id="WP_012073565.1">
    <property type="nucleotide sequence ID" value="NC_009655.1"/>
</dbReference>
<dbReference type="eggNOG" id="COG2717">
    <property type="taxonomic scope" value="Bacteria"/>
</dbReference>
<comment type="subcellular location">
    <subcellularLocation>
        <location evidence="8">Cell inner membrane</location>
        <topology evidence="8">Multi-pass membrane protein</topology>
    </subcellularLocation>
    <subcellularLocation>
        <location evidence="1">Membrane</location>
        <topology evidence="1">Multi-pass membrane protein</topology>
    </subcellularLocation>
</comment>
<dbReference type="GO" id="GO:0030091">
    <property type="term" value="P:protein repair"/>
    <property type="evidence" value="ECO:0007669"/>
    <property type="project" value="UniProtKB-UniRule"/>
</dbReference>
<dbReference type="InterPro" id="IPR013130">
    <property type="entry name" value="Fe3_Rdtase_TM_dom"/>
</dbReference>
<feature type="transmembrane region" description="Helical" evidence="8">
    <location>
        <begin position="76"/>
        <end position="94"/>
    </location>
</feature>
<name>A6VQE1_ACTSZ</name>
<evidence type="ECO:0000256" key="7">
    <source>
        <dbReference type="ARBA" id="ARBA00023136"/>
    </source>
</evidence>
<reference evidence="11" key="1">
    <citation type="journal article" date="2010" name="BMC Genomics">
        <title>A genomic perspective on the potential of Actinobacillus succinogenes for industrial succinate production.</title>
        <authorList>
            <person name="McKinlay J.B."/>
            <person name="Laivenieks M."/>
            <person name="Schindler B.D."/>
            <person name="McKinlay A.A."/>
            <person name="Siddaramappa S."/>
            <person name="Challacombe J.F."/>
            <person name="Lowry S.R."/>
            <person name="Clum A."/>
            <person name="Lapidus A.L."/>
            <person name="Burkhart K.B."/>
            <person name="Harkins V."/>
            <person name="Vieille C."/>
        </authorList>
    </citation>
    <scope>NUCLEOTIDE SEQUENCE [LARGE SCALE GENOMIC DNA]</scope>
    <source>
        <strain evidence="11">ATCC 55618 / DSM 22257 / CCUG 43843 / 130Z</strain>
    </source>
</reference>
<keyword evidence="8" id="KW-0249">Electron transport</keyword>
<evidence type="ECO:0000256" key="3">
    <source>
        <dbReference type="ARBA" id="ARBA00022617"/>
    </source>
</evidence>
<evidence type="ECO:0000313" key="11">
    <source>
        <dbReference type="Proteomes" id="UP000001114"/>
    </source>
</evidence>
<keyword evidence="8" id="KW-1003">Cell membrane</keyword>
<keyword evidence="7 8" id="KW-0472">Membrane</keyword>
<dbReference type="GO" id="GO:0009055">
    <property type="term" value="F:electron transfer activity"/>
    <property type="evidence" value="ECO:0007669"/>
    <property type="project" value="UniProtKB-UniRule"/>
</dbReference>
<dbReference type="GO" id="GO:0010181">
    <property type="term" value="F:FMN binding"/>
    <property type="evidence" value="ECO:0007669"/>
    <property type="project" value="UniProtKB-UniRule"/>
</dbReference>
<evidence type="ECO:0000256" key="1">
    <source>
        <dbReference type="ARBA" id="ARBA00004141"/>
    </source>
</evidence>
<evidence type="ECO:0000256" key="2">
    <source>
        <dbReference type="ARBA" id="ARBA00022448"/>
    </source>
</evidence>
<dbReference type="OrthoDB" id="9788328at2"/>
<evidence type="ECO:0000256" key="8">
    <source>
        <dbReference type="HAMAP-Rule" id="MF_01207"/>
    </source>
</evidence>
<evidence type="ECO:0000313" key="10">
    <source>
        <dbReference type="EMBL" id="ABR75188.1"/>
    </source>
</evidence>
<feature type="transmembrane region" description="Helical" evidence="8">
    <location>
        <begin position="114"/>
        <end position="135"/>
    </location>
</feature>
<dbReference type="EMBL" id="CP000746">
    <property type="protein sequence ID" value="ABR75188.1"/>
    <property type="molecule type" value="Genomic_DNA"/>
</dbReference>
<dbReference type="Pfam" id="PF01794">
    <property type="entry name" value="Ferric_reduct"/>
    <property type="match status" value="1"/>
</dbReference>